<evidence type="ECO:0000256" key="2">
    <source>
        <dbReference type="ARBA" id="ARBA00010581"/>
    </source>
</evidence>
<proteinExistence type="inferred from homology"/>
<comment type="similarity">
    <text evidence="2">Belongs to the cytochrome c oxidase subunit 3 family.</text>
</comment>
<evidence type="ECO:0000313" key="9">
    <source>
        <dbReference type="EMBL" id="QEG40713.1"/>
    </source>
</evidence>
<feature type="transmembrane region" description="Helical" evidence="7">
    <location>
        <begin position="335"/>
        <end position="360"/>
    </location>
</feature>
<keyword evidence="4 7" id="KW-1133">Transmembrane helix</keyword>
<dbReference type="GO" id="GO:0016020">
    <property type="term" value="C:membrane"/>
    <property type="evidence" value="ECO:0007669"/>
    <property type="project" value="UniProtKB-SubCell"/>
</dbReference>
<evidence type="ECO:0000256" key="7">
    <source>
        <dbReference type="SAM" id="Phobius"/>
    </source>
</evidence>
<feature type="transmembrane region" description="Helical" evidence="7">
    <location>
        <begin position="380"/>
        <end position="399"/>
    </location>
</feature>
<feature type="transmembrane region" description="Helical" evidence="7">
    <location>
        <begin position="120"/>
        <end position="139"/>
    </location>
</feature>
<protein>
    <submittedName>
        <fullName evidence="9">Cytochrome c oxidase subunit 3</fullName>
        <ecNumber evidence="9">1.9.3.1</ecNumber>
    </submittedName>
</protein>
<reference evidence="9 10" key="1">
    <citation type="submission" date="2019-08" db="EMBL/GenBank/DDBJ databases">
        <title>Deep-cultivation of Planctomycetes and their phenomic and genomic characterization uncovers novel biology.</title>
        <authorList>
            <person name="Wiegand S."/>
            <person name="Jogler M."/>
            <person name="Boedeker C."/>
            <person name="Pinto D."/>
            <person name="Vollmers J."/>
            <person name="Rivas-Marin E."/>
            <person name="Kohn T."/>
            <person name="Peeters S.H."/>
            <person name="Heuer A."/>
            <person name="Rast P."/>
            <person name="Oberbeckmann S."/>
            <person name="Bunk B."/>
            <person name="Jeske O."/>
            <person name="Meyerdierks A."/>
            <person name="Storesund J.E."/>
            <person name="Kallscheuer N."/>
            <person name="Luecker S."/>
            <person name="Lage O.M."/>
            <person name="Pohl T."/>
            <person name="Merkel B.J."/>
            <person name="Hornburger P."/>
            <person name="Mueller R.-W."/>
            <person name="Bruemmer F."/>
            <person name="Labrenz M."/>
            <person name="Spormann A.M."/>
            <person name="Op den Camp H."/>
            <person name="Overmann J."/>
            <person name="Amann R."/>
            <person name="Jetten M.S.M."/>
            <person name="Mascher T."/>
            <person name="Medema M.H."/>
            <person name="Devos D.P."/>
            <person name="Kaster A.-K."/>
            <person name="Ovreas L."/>
            <person name="Rohde M."/>
            <person name="Galperin M.Y."/>
            <person name="Jogler C."/>
        </authorList>
    </citation>
    <scope>NUCLEOTIDE SEQUENCE [LARGE SCALE GENOMIC DNA]</scope>
    <source>
        <strain evidence="9 10">UC8</strain>
    </source>
</reference>
<dbReference type="InterPro" id="IPR000298">
    <property type="entry name" value="Cyt_c_oxidase-like_su3"/>
</dbReference>
<dbReference type="InterPro" id="IPR035973">
    <property type="entry name" value="Cyt_c_oxidase_su3-like_sf"/>
</dbReference>
<sequence>MADTVIEADPGHEGSGHHGADHDGHEHHENLAHHFDSYEQQFDAGKLGIWLFLVTEVLFFGGLFCAYALYRNLRPEVFAGCSEFLNTKLGAINTGVLLFSSLTMAWGVRCAQLRQHKMLVGMLASTLSCASIFLGVKAIEYSHKWSMGLLPAGLYSYDPSHPHHTDSPNYLAYICAPFAIALIVVVAWLIVAKVKGDDFKVRVLMPLTVVFACFFVGVQLGTILESGEEHAAGDEHHVAAAHDGDHAEHEAHDGDGEHIVVDQPDTPVADKSELTGLEVLARDKSNLGARDSLEALATQEKVAEGTVLRGDQQPDHSPTEQRETDTPKQAGIFFSIYYCMTGVHAIHILAGMGVLIWLLVRAVRADFNENYFGPVDYVGLYWHLVDLIWIYLFPLLYLIG</sequence>
<gene>
    <name evidence="9" type="primary">ctaE</name>
    <name evidence="9" type="ORF">UC8_27300</name>
</gene>
<dbReference type="PANTHER" id="PTHR11403:SF6">
    <property type="entry name" value="NITRIC OXIDE REDUCTASE SUBUNIT E"/>
    <property type="match status" value="1"/>
</dbReference>
<accession>A0A5B9R309</accession>
<comment type="subcellular location">
    <subcellularLocation>
        <location evidence="1">Membrane</location>
        <topology evidence="1">Multi-pass membrane protein</topology>
    </subcellularLocation>
</comment>
<feature type="region of interest" description="Disordered" evidence="6">
    <location>
        <begin position="1"/>
        <end position="26"/>
    </location>
</feature>
<dbReference type="GO" id="GO:0016491">
    <property type="term" value="F:oxidoreductase activity"/>
    <property type="evidence" value="ECO:0007669"/>
    <property type="project" value="UniProtKB-KW"/>
</dbReference>
<evidence type="ECO:0000259" key="8">
    <source>
        <dbReference type="PROSITE" id="PS50253"/>
    </source>
</evidence>
<dbReference type="AlphaFoldDB" id="A0A5B9R309"/>
<dbReference type="OrthoDB" id="9810850at2"/>
<keyword evidence="9" id="KW-0560">Oxidoreductase</keyword>
<feature type="transmembrane region" description="Helical" evidence="7">
    <location>
        <begin position="90"/>
        <end position="108"/>
    </location>
</feature>
<dbReference type="GO" id="GO:0019646">
    <property type="term" value="P:aerobic electron transport chain"/>
    <property type="evidence" value="ECO:0007669"/>
    <property type="project" value="InterPro"/>
</dbReference>
<name>A0A5B9R309_9BACT</name>
<feature type="transmembrane region" description="Helical" evidence="7">
    <location>
        <begin position="203"/>
        <end position="224"/>
    </location>
</feature>
<evidence type="ECO:0000256" key="5">
    <source>
        <dbReference type="ARBA" id="ARBA00023136"/>
    </source>
</evidence>
<evidence type="ECO:0000256" key="1">
    <source>
        <dbReference type="ARBA" id="ARBA00004141"/>
    </source>
</evidence>
<feature type="transmembrane region" description="Helical" evidence="7">
    <location>
        <begin position="170"/>
        <end position="191"/>
    </location>
</feature>
<evidence type="ECO:0000256" key="3">
    <source>
        <dbReference type="ARBA" id="ARBA00022692"/>
    </source>
</evidence>
<keyword evidence="10" id="KW-1185">Reference proteome</keyword>
<evidence type="ECO:0000256" key="4">
    <source>
        <dbReference type="ARBA" id="ARBA00022989"/>
    </source>
</evidence>
<keyword evidence="5 7" id="KW-0472">Membrane</keyword>
<dbReference type="KEGG" id="rul:UC8_27300"/>
<dbReference type="SUPFAM" id="SSF81452">
    <property type="entry name" value="Cytochrome c oxidase subunit III-like"/>
    <property type="match status" value="2"/>
</dbReference>
<dbReference type="Gene3D" id="1.20.120.80">
    <property type="entry name" value="Cytochrome c oxidase, subunit III, four-helix bundle"/>
    <property type="match status" value="2"/>
</dbReference>
<organism evidence="9 10">
    <name type="scientific">Roseimaritima ulvae</name>
    <dbReference type="NCBI Taxonomy" id="980254"/>
    <lineage>
        <taxon>Bacteria</taxon>
        <taxon>Pseudomonadati</taxon>
        <taxon>Planctomycetota</taxon>
        <taxon>Planctomycetia</taxon>
        <taxon>Pirellulales</taxon>
        <taxon>Pirellulaceae</taxon>
        <taxon>Roseimaritima</taxon>
    </lineage>
</organism>
<dbReference type="PROSITE" id="PS50253">
    <property type="entry name" value="COX3"/>
    <property type="match status" value="1"/>
</dbReference>
<dbReference type="InterPro" id="IPR013833">
    <property type="entry name" value="Cyt_c_oxidase_su3_a-hlx"/>
</dbReference>
<keyword evidence="3 7" id="KW-0812">Transmembrane</keyword>
<dbReference type="EC" id="1.9.3.1" evidence="9"/>
<dbReference type="GO" id="GO:0004129">
    <property type="term" value="F:cytochrome-c oxidase activity"/>
    <property type="evidence" value="ECO:0007669"/>
    <property type="project" value="InterPro"/>
</dbReference>
<dbReference type="EMBL" id="CP042914">
    <property type="protein sequence ID" value="QEG40713.1"/>
    <property type="molecule type" value="Genomic_DNA"/>
</dbReference>
<dbReference type="RefSeq" id="WP_068132324.1">
    <property type="nucleotide sequence ID" value="NZ_CP042914.1"/>
</dbReference>
<dbReference type="InterPro" id="IPR024791">
    <property type="entry name" value="Cyt_c/ubiquinol_Oxase_su3"/>
</dbReference>
<feature type="domain" description="Heme-copper oxidase subunit III family profile" evidence="8">
    <location>
        <begin position="46"/>
        <end position="400"/>
    </location>
</feature>
<feature type="compositionally biased region" description="Basic and acidic residues" evidence="6">
    <location>
        <begin position="312"/>
        <end position="325"/>
    </location>
</feature>
<dbReference type="Pfam" id="PF00510">
    <property type="entry name" value="COX3"/>
    <property type="match status" value="2"/>
</dbReference>
<feature type="transmembrane region" description="Helical" evidence="7">
    <location>
        <begin position="47"/>
        <end position="70"/>
    </location>
</feature>
<evidence type="ECO:0000256" key="6">
    <source>
        <dbReference type="SAM" id="MobiDB-lite"/>
    </source>
</evidence>
<dbReference type="Proteomes" id="UP000325286">
    <property type="component" value="Chromosome"/>
</dbReference>
<feature type="compositionally biased region" description="Basic and acidic residues" evidence="6">
    <location>
        <begin position="9"/>
        <end position="26"/>
    </location>
</feature>
<evidence type="ECO:0000313" key="10">
    <source>
        <dbReference type="Proteomes" id="UP000325286"/>
    </source>
</evidence>
<feature type="region of interest" description="Disordered" evidence="6">
    <location>
        <begin position="304"/>
        <end position="325"/>
    </location>
</feature>
<dbReference type="PANTHER" id="PTHR11403">
    <property type="entry name" value="CYTOCHROME C OXIDASE SUBUNIT III"/>
    <property type="match status" value="1"/>
</dbReference>